<dbReference type="SUPFAM" id="SSF53850">
    <property type="entry name" value="Periplasmic binding protein-like II"/>
    <property type="match status" value="1"/>
</dbReference>
<reference evidence="7 8" key="1">
    <citation type="submission" date="2018-05" db="EMBL/GenBank/DDBJ databases">
        <title>Genomic Encyclopedia of Type Strains, Phase IV (KMG-IV): sequencing the most valuable type-strain genomes for metagenomic binning, comparative biology and taxonomic classification.</title>
        <authorList>
            <person name="Goeker M."/>
        </authorList>
    </citation>
    <scope>NUCLEOTIDE SEQUENCE [LARGE SCALE GENOMIC DNA]</scope>
    <source>
        <strain evidence="7 8">DSM 16097</strain>
    </source>
</reference>
<evidence type="ECO:0000256" key="2">
    <source>
        <dbReference type="ARBA" id="ARBA00023015"/>
    </source>
</evidence>
<evidence type="ECO:0000313" key="7">
    <source>
        <dbReference type="EMBL" id="PWK58130.1"/>
    </source>
</evidence>
<proteinExistence type="inferred from homology"/>
<dbReference type="InterPro" id="IPR036390">
    <property type="entry name" value="WH_DNA-bd_sf"/>
</dbReference>
<dbReference type="Pfam" id="PF03466">
    <property type="entry name" value="LysR_substrate"/>
    <property type="match status" value="1"/>
</dbReference>
<dbReference type="PANTHER" id="PTHR30126:SF98">
    <property type="entry name" value="HTH-TYPE TRANSCRIPTIONAL ACTIVATOR BAUR"/>
    <property type="match status" value="1"/>
</dbReference>
<dbReference type="GO" id="GO:0000976">
    <property type="term" value="F:transcription cis-regulatory region binding"/>
    <property type="evidence" value="ECO:0007669"/>
    <property type="project" value="TreeGrafter"/>
</dbReference>
<dbReference type="Proteomes" id="UP000245708">
    <property type="component" value="Unassembled WGS sequence"/>
</dbReference>
<organism evidence="7 8">
    <name type="scientific">Roseicyclus mahoneyensis</name>
    <dbReference type="NCBI Taxonomy" id="164332"/>
    <lineage>
        <taxon>Bacteria</taxon>
        <taxon>Pseudomonadati</taxon>
        <taxon>Pseudomonadota</taxon>
        <taxon>Alphaproteobacteria</taxon>
        <taxon>Rhodobacterales</taxon>
        <taxon>Roseobacteraceae</taxon>
        <taxon>Roseicyclus</taxon>
    </lineage>
</organism>
<dbReference type="InterPro" id="IPR036388">
    <property type="entry name" value="WH-like_DNA-bd_sf"/>
</dbReference>
<feature type="domain" description="HTH lysR-type" evidence="6">
    <location>
        <begin position="97"/>
        <end position="150"/>
    </location>
</feature>
<comment type="similarity">
    <text evidence="1">Belongs to the LysR transcriptional regulatory family.</text>
</comment>
<dbReference type="PROSITE" id="PS50931">
    <property type="entry name" value="HTH_LYSR"/>
    <property type="match status" value="2"/>
</dbReference>
<evidence type="ECO:0000313" key="8">
    <source>
        <dbReference type="Proteomes" id="UP000245708"/>
    </source>
</evidence>
<comment type="caution">
    <text evidence="7">The sequence shown here is derived from an EMBL/GenBank/DDBJ whole genome shotgun (WGS) entry which is preliminary data.</text>
</comment>
<evidence type="ECO:0000256" key="3">
    <source>
        <dbReference type="ARBA" id="ARBA00023125"/>
    </source>
</evidence>
<dbReference type="RefSeq" id="WP_245904386.1">
    <property type="nucleotide sequence ID" value="NZ_QGGW01000010.1"/>
</dbReference>
<evidence type="ECO:0000256" key="4">
    <source>
        <dbReference type="ARBA" id="ARBA00023163"/>
    </source>
</evidence>
<keyword evidence="4" id="KW-0804">Transcription</keyword>
<keyword evidence="2" id="KW-0805">Transcription regulation</keyword>
<dbReference type="GO" id="GO:0003700">
    <property type="term" value="F:DNA-binding transcription factor activity"/>
    <property type="evidence" value="ECO:0007669"/>
    <property type="project" value="InterPro"/>
</dbReference>
<accession>A0A316GFH5</accession>
<dbReference type="SUPFAM" id="SSF46785">
    <property type="entry name" value="Winged helix' DNA-binding domain"/>
    <property type="match status" value="2"/>
</dbReference>
<dbReference type="AlphaFoldDB" id="A0A316GFH5"/>
<protein>
    <submittedName>
        <fullName evidence="7">DNA-binding transcriptional LysR family regulator</fullName>
    </submittedName>
</protein>
<keyword evidence="3 7" id="KW-0238">DNA-binding</keyword>
<dbReference type="InterPro" id="IPR000847">
    <property type="entry name" value="LysR_HTH_N"/>
</dbReference>
<dbReference type="EMBL" id="QGGW01000010">
    <property type="protein sequence ID" value="PWK58130.1"/>
    <property type="molecule type" value="Genomic_DNA"/>
</dbReference>
<dbReference type="PRINTS" id="PR00039">
    <property type="entry name" value="HTHLYSR"/>
</dbReference>
<feature type="region of interest" description="Disordered" evidence="5">
    <location>
        <begin position="334"/>
        <end position="409"/>
    </location>
</feature>
<evidence type="ECO:0000256" key="1">
    <source>
        <dbReference type="ARBA" id="ARBA00009437"/>
    </source>
</evidence>
<dbReference type="Gene3D" id="3.40.190.10">
    <property type="entry name" value="Periplasmic binding protein-like II"/>
    <property type="match status" value="2"/>
</dbReference>
<keyword evidence="8" id="KW-1185">Reference proteome</keyword>
<sequence length="409" mass="42705">MSLASLRHLRLFLAVVDLRSLTLAAEACGVTQPAVTQAMANLEARAGGALFQRSRHGAFATDRGVTLAHRVRRALGFLDPALTEVSPRLPLTVTRAQITALVAVREAENFTLAARSLGVGQPSVHRAVAQVEHEAGRPLFERTAYGLIPTRACRALAQAARLALAELGQAEADLAEMDGAEAGRIVIGALPLSRSAILPRALARFREARPRQPVSVIDGVYGELLAALRRGDIDVIVGALRDPAPIGDVVQERLFDDRLAFIAGRAHPMAGRTAIAVADLAREPWVVPRPGTPARAQFDGIFAAAGVAPPGQYSGKRVDLADARDAGRGAASGLYLGRAGRGRDPKGSRGASRCPGRSAGAAHRPEHAQRLGADGSTTPDAGSDPHRGAQGRGGVMPRFSDVAQGCGAG</sequence>
<evidence type="ECO:0000259" key="6">
    <source>
        <dbReference type="PROSITE" id="PS50931"/>
    </source>
</evidence>
<dbReference type="Pfam" id="PF00126">
    <property type="entry name" value="HTH_1"/>
    <property type="match status" value="2"/>
</dbReference>
<gene>
    <name evidence="7" type="ORF">C7455_11071</name>
</gene>
<evidence type="ECO:0000256" key="5">
    <source>
        <dbReference type="SAM" id="MobiDB-lite"/>
    </source>
</evidence>
<dbReference type="Gene3D" id="1.10.10.10">
    <property type="entry name" value="Winged helix-like DNA-binding domain superfamily/Winged helix DNA-binding domain"/>
    <property type="match status" value="2"/>
</dbReference>
<dbReference type="PANTHER" id="PTHR30126">
    <property type="entry name" value="HTH-TYPE TRANSCRIPTIONAL REGULATOR"/>
    <property type="match status" value="1"/>
</dbReference>
<dbReference type="InterPro" id="IPR005119">
    <property type="entry name" value="LysR_subst-bd"/>
</dbReference>
<name>A0A316GFH5_9RHOB</name>
<feature type="domain" description="HTH lysR-type" evidence="6">
    <location>
        <begin position="1"/>
        <end position="61"/>
    </location>
</feature>